<sequence>MPTWTMAFGDPGLDLPTGGGKAVNLGRMTRSGFPVPDGFVVTTTAYRHAVAATAGLADLIDAALAEGDPTDPATAESASRAIRAAFRAAPVPAEVAEAVRAAYLALDEGPVAVRSSATAEDLPDLSFAGQQDTYLGIVGEAAVLDAIRDCWSSLWTPRAIVYRRRNLVPDAAAALAVVIQRLVPADVSGVLFTANPLTGHRGQMVLDATFGLGEALVSGQVEPDHVVADAASGRVLSRTVGAKAVATVVSPTGGVTTETRQASGESAVTDSQVAALVALGRRVQAEYAAPQDIEWAIHDGTIHLLQTRAITSLYPVPDGAPPDSVWLSFGAVQGMLAPMTPLGRDAIRCILSGGASVFGHTVDERTNPYLGVAGERLWIRLDRLLRNPLGRRGAPEFLRFVDPSAAAIADTLLGEHWLRPLPRATSRRVAAQTARDLARFGRVAVPRIARALARPLPARDRFDDDIDDLIATAREREADAAAQAEPVARLAARARALRADLRGAFPTLLPDAAPLVAPAVVMLRVLSELTDATTDGHGVSPLAMEVTRAIPRNPTTEMDLTLWAVAEAIRADPEATFAFQALTPTELAARYAARRLPDGAQAALDAFLTAYGMRGVGEIDLGRPRWREDPTDLLQTLTVYLDLPEDAAPPAVFRRGEQAAAVAVERLAAVASGMPRGHLRARTVRWLASRIRALAGGREQPKFAVVQVMGVIREGLLASGADLVALGVLDRPDDVFFLHLSELTGLTQASLGGLRPAVEARRAAWSTEIRRARVPRVLVGDGRAFHEGVARTADLADLPPGTLVGSPVSPGVVEGLVRVVHDPAPSGLQPGEILVCLGTDPAWTPLFLTAGGLITEVGGMMTHGSVVAREYGIPAVVGVDAATTRLVTGQRIRVNGSVGTIELLED</sequence>
<dbReference type="InterPro" id="IPR002192">
    <property type="entry name" value="PPDK_AMP/ATP-bd"/>
</dbReference>
<dbReference type="PANTHER" id="PTHR43615:SF1">
    <property type="entry name" value="PPDK_N DOMAIN-CONTAINING PROTEIN"/>
    <property type="match status" value="1"/>
</dbReference>
<dbReference type="AlphaFoldDB" id="A0A934X3A9"/>
<evidence type="ECO:0000259" key="2">
    <source>
        <dbReference type="Pfam" id="PF01326"/>
    </source>
</evidence>
<dbReference type="InterPro" id="IPR051549">
    <property type="entry name" value="PEP_Utilizing_Enz"/>
</dbReference>
<proteinExistence type="predicted"/>
<evidence type="ECO:0000259" key="1">
    <source>
        <dbReference type="Pfam" id="PF00391"/>
    </source>
</evidence>
<dbReference type="InterPro" id="IPR036637">
    <property type="entry name" value="Phosphohistidine_dom_sf"/>
</dbReference>
<reference evidence="3 4" key="1">
    <citation type="submission" date="2020-10" db="EMBL/GenBank/DDBJ databases">
        <title>Connecting structure to function with the recovery of over 1000 high-quality activated sludge metagenome-assembled genomes encoding full-length rRNA genes using long-read sequencing.</title>
        <authorList>
            <person name="Singleton C.M."/>
            <person name="Petriglieri F."/>
            <person name="Kristensen J.M."/>
            <person name="Kirkegaard R.H."/>
            <person name="Michaelsen T.Y."/>
            <person name="Andersen M.H."/>
            <person name="Karst S.M."/>
            <person name="Dueholm M.S."/>
            <person name="Nielsen P.H."/>
            <person name="Albertsen M."/>
        </authorList>
    </citation>
    <scope>NUCLEOTIDE SEQUENCE [LARGE SCALE GENOMIC DNA]</scope>
    <source>
        <strain evidence="3">AalE_18-Q3-R2-46_BAT3C.188</strain>
    </source>
</reference>
<gene>
    <name evidence="3" type="ORF">IPF40_00905</name>
</gene>
<dbReference type="InterPro" id="IPR008279">
    <property type="entry name" value="PEP-util_enz_mobile_dom"/>
</dbReference>
<comment type="caution">
    <text evidence="3">The sequence shown here is derived from an EMBL/GenBank/DDBJ whole genome shotgun (WGS) entry which is preliminary data.</text>
</comment>
<organism evidence="3 4">
    <name type="scientific">Candidatus Phosphoribacter hodrii</name>
    <dbReference type="NCBI Taxonomy" id="2953743"/>
    <lineage>
        <taxon>Bacteria</taxon>
        <taxon>Bacillati</taxon>
        <taxon>Actinomycetota</taxon>
        <taxon>Actinomycetes</taxon>
        <taxon>Micrococcales</taxon>
        <taxon>Dermatophilaceae</taxon>
        <taxon>Candidatus Phosphoribacter</taxon>
    </lineage>
</organism>
<protein>
    <submittedName>
        <fullName evidence="3">Phosphoenolpyruvate synthase</fullName>
    </submittedName>
</protein>
<dbReference type="Pfam" id="PF00391">
    <property type="entry name" value="PEP-utilizers"/>
    <property type="match status" value="1"/>
</dbReference>
<dbReference type="SUPFAM" id="SSF56059">
    <property type="entry name" value="Glutathione synthetase ATP-binding domain-like"/>
    <property type="match status" value="1"/>
</dbReference>
<evidence type="ECO:0000313" key="3">
    <source>
        <dbReference type="EMBL" id="MBK6299655.1"/>
    </source>
</evidence>
<dbReference type="Proteomes" id="UP000718281">
    <property type="component" value="Unassembled WGS sequence"/>
</dbReference>
<dbReference type="SUPFAM" id="SSF52009">
    <property type="entry name" value="Phosphohistidine domain"/>
    <property type="match status" value="1"/>
</dbReference>
<dbReference type="PANTHER" id="PTHR43615">
    <property type="entry name" value="PHOSPHOENOLPYRUVATE SYNTHASE-RELATED"/>
    <property type="match status" value="1"/>
</dbReference>
<feature type="domain" description="PEP-utilising enzyme mobile" evidence="1">
    <location>
        <begin position="829"/>
        <end position="899"/>
    </location>
</feature>
<dbReference type="EMBL" id="JADIXZ010000001">
    <property type="protein sequence ID" value="MBK6299655.1"/>
    <property type="molecule type" value="Genomic_DNA"/>
</dbReference>
<dbReference type="Pfam" id="PF01326">
    <property type="entry name" value="PPDK_N"/>
    <property type="match status" value="1"/>
</dbReference>
<evidence type="ECO:0000313" key="4">
    <source>
        <dbReference type="Proteomes" id="UP000718281"/>
    </source>
</evidence>
<dbReference type="Gene3D" id="3.50.30.10">
    <property type="entry name" value="Phosphohistidine domain"/>
    <property type="match status" value="1"/>
</dbReference>
<accession>A0A934X3A9</accession>
<name>A0A934X3A9_9MICO</name>
<dbReference type="GO" id="GO:0016301">
    <property type="term" value="F:kinase activity"/>
    <property type="evidence" value="ECO:0007669"/>
    <property type="project" value="InterPro"/>
</dbReference>
<dbReference type="InterPro" id="IPR013815">
    <property type="entry name" value="ATP_grasp_subdomain_1"/>
</dbReference>
<dbReference type="GO" id="GO:0005524">
    <property type="term" value="F:ATP binding"/>
    <property type="evidence" value="ECO:0007669"/>
    <property type="project" value="InterPro"/>
</dbReference>
<dbReference type="Gene3D" id="3.30.1490.20">
    <property type="entry name" value="ATP-grasp fold, A domain"/>
    <property type="match status" value="1"/>
</dbReference>
<dbReference type="Gene3D" id="3.30.470.20">
    <property type="entry name" value="ATP-grasp fold, B domain"/>
    <property type="match status" value="1"/>
</dbReference>
<feature type="domain" description="Pyruvate phosphate dikinase AMP/ATP-binding" evidence="2">
    <location>
        <begin position="19"/>
        <end position="312"/>
    </location>
</feature>